<sequence length="304" mass="33168">MFARLPRSQRALARRRASTIGASLDQAVARLPHKEALRGVTQDVRWSFQELRAKVDELANGFVDLQFQVGDVVALWLPNSVENVVTQLAAARAGLTLAVIAPDVAAVDELAFVLQDSGASGLVFEPKQAGRNKTDIVRTLLPELRTFRERKEVFRPKQFRRLHSVITTSWDHVEGMINLSGMMVNSPEPFAMKAVTKALNDKTPLAVTYSKVEGQNPKKSAVLTHGDLLKRAEALAQSLKLTAADNLLLTGEETGLSLGPYAAIGKSSQIVLPSTEYSKEATLQAMKVEHCSVVGSGLDNFKRV</sequence>
<dbReference type="GO" id="GO:0006631">
    <property type="term" value="P:fatty acid metabolic process"/>
    <property type="evidence" value="ECO:0007669"/>
    <property type="project" value="TreeGrafter"/>
</dbReference>
<comment type="caution">
    <text evidence="2">The sequence shown here is derived from an EMBL/GenBank/DDBJ whole genome shotgun (WGS) entry which is preliminary data.</text>
</comment>
<gene>
    <name evidence="2" type="ORF">PM001_LOCUS22238</name>
</gene>
<dbReference type="EMBL" id="CAKLBY020000226">
    <property type="protein sequence ID" value="CAK7937088.1"/>
    <property type="molecule type" value="Genomic_DNA"/>
</dbReference>
<feature type="domain" description="AMP-dependent synthetase/ligase" evidence="1">
    <location>
        <begin position="25"/>
        <end position="272"/>
    </location>
</feature>
<evidence type="ECO:0000259" key="1">
    <source>
        <dbReference type="Pfam" id="PF00501"/>
    </source>
</evidence>
<dbReference type="AlphaFoldDB" id="A0AAV1UTM9"/>
<dbReference type="PANTHER" id="PTHR43201:SF30">
    <property type="entry name" value="AMP-DEPENDENT SYNTHETASE_LIGASE DOMAIN-CONTAINING PROTEIN"/>
    <property type="match status" value="1"/>
</dbReference>
<evidence type="ECO:0000313" key="3">
    <source>
        <dbReference type="Proteomes" id="UP001162060"/>
    </source>
</evidence>
<dbReference type="InterPro" id="IPR000873">
    <property type="entry name" value="AMP-dep_synth/lig_dom"/>
</dbReference>
<dbReference type="Proteomes" id="UP001162060">
    <property type="component" value="Unassembled WGS sequence"/>
</dbReference>
<dbReference type="GO" id="GO:0031956">
    <property type="term" value="F:medium-chain fatty acid-CoA ligase activity"/>
    <property type="evidence" value="ECO:0007669"/>
    <property type="project" value="TreeGrafter"/>
</dbReference>
<protein>
    <recommendedName>
        <fullName evidence="1">AMP-dependent synthetase/ligase domain-containing protein</fullName>
    </recommendedName>
</protein>
<dbReference type="SUPFAM" id="SSF56801">
    <property type="entry name" value="Acetyl-CoA synthetase-like"/>
    <property type="match status" value="1"/>
</dbReference>
<name>A0AAV1UTM9_9STRA</name>
<accession>A0AAV1UTM9</accession>
<proteinExistence type="predicted"/>
<evidence type="ECO:0000313" key="2">
    <source>
        <dbReference type="EMBL" id="CAK7937088.1"/>
    </source>
</evidence>
<dbReference type="Pfam" id="PF00501">
    <property type="entry name" value="AMP-binding"/>
    <property type="match status" value="1"/>
</dbReference>
<organism evidence="2 3">
    <name type="scientific">Peronospora matthiolae</name>
    <dbReference type="NCBI Taxonomy" id="2874970"/>
    <lineage>
        <taxon>Eukaryota</taxon>
        <taxon>Sar</taxon>
        <taxon>Stramenopiles</taxon>
        <taxon>Oomycota</taxon>
        <taxon>Peronosporomycetes</taxon>
        <taxon>Peronosporales</taxon>
        <taxon>Peronosporaceae</taxon>
        <taxon>Peronospora</taxon>
    </lineage>
</organism>
<reference evidence="2" key="1">
    <citation type="submission" date="2024-01" db="EMBL/GenBank/DDBJ databases">
        <authorList>
            <person name="Webb A."/>
        </authorList>
    </citation>
    <scope>NUCLEOTIDE SEQUENCE</scope>
    <source>
        <strain evidence="2">Pm1</strain>
    </source>
</reference>
<dbReference type="Gene3D" id="3.40.50.980">
    <property type="match status" value="1"/>
</dbReference>
<dbReference type="PANTHER" id="PTHR43201">
    <property type="entry name" value="ACYL-COA SYNTHETASE"/>
    <property type="match status" value="1"/>
</dbReference>